<dbReference type="PANTHER" id="PTHR11481">
    <property type="entry name" value="IMMUNOGLOBULIN FC RECEPTOR"/>
    <property type="match status" value="1"/>
</dbReference>
<dbReference type="PROSITE" id="PS50835">
    <property type="entry name" value="IG_LIKE"/>
    <property type="match status" value="1"/>
</dbReference>
<protein>
    <recommendedName>
        <fullName evidence="3">Ig-like domain-containing protein</fullName>
    </recommendedName>
</protein>
<dbReference type="InterPro" id="IPR050488">
    <property type="entry name" value="Ig_Fc_receptor"/>
</dbReference>
<dbReference type="InterPro" id="IPR007110">
    <property type="entry name" value="Ig-like_dom"/>
</dbReference>
<dbReference type="InterPro" id="IPR036179">
    <property type="entry name" value="Ig-like_dom_sf"/>
</dbReference>
<dbReference type="SMART" id="SM00409">
    <property type="entry name" value="IG"/>
    <property type="match status" value="1"/>
</dbReference>
<name>A0A8C2C3A9_CYPCA</name>
<organism evidence="4 5">
    <name type="scientific">Cyprinus carpio</name>
    <name type="common">Common carp</name>
    <dbReference type="NCBI Taxonomy" id="7962"/>
    <lineage>
        <taxon>Eukaryota</taxon>
        <taxon>Metazoa</taxon>
        <taxon>Chordata</taxon>
        <taxon>Craniata</taxon>
        <taxon>Vertebrata</taxon>
        <taxon>Euteleostomi</taxon>
        <taxon>Actinopterygii</taxon>
        <taxon>Neopterygii</taxon>
        <taxon>Teleostei</taxon>
        <taxon>Ostariophysi</taxon>
        <taxon>Cypriniformes</taxon>
        <taxon>Cyprinidae</taxon>
        <taxon>Cyprininae</taxon>
        <taxon>Cyprinus</taxon>
    </lineage>
</organism>
<dbReference type="GO" id="GO:0004888">
    <property type="term" value="F:transmembrane signaling receptor activity"/>
    <property type="evidence" value="ECO:0007669"/>
    <property type="project" value="TreeGrafter"/>
</dbReference>
<sequence length="123" mass="13830">ATSQTQIVACSELTQSELSIKPDQHVFRGETVTLRCDIDGEGVTSWQYSWYKDGSFYTYSELQEHTFSPVTESDAGKYSCYGAKRGGSCSSYMSDEVTLTVSGEFEHLFIHTHTHLTCFFNVL</sequence>
<dbReference type="Gene3D" id="2.60.40.10">
    <property type="entry name" value="Immunoglobulins"/>
    <property type="match status" value="1"/>
</dbReference>
<dbReference type="GO" id="GO:0006955">
    <property type="term" value="P:immune response"/>
    <property type="evidence" value="ECO:0007669"/>
    <property type="project" value="TreeGrafter"/>
</dbReference>
<dbReference type="GO" id="GO:0009897">
    <property type="term" value="C:external side of plasma membrane"/>
    <property type="evidence" value="ECO:0007669"/>
    <property type="project" value="TreeGrafter"/>
</dbReference>
<keyword evidence="1" id="KW-0732">Signal</keyword>
<accession>A0A8C2C3A9</accession>
<evidence type="ECO:0000256" key="2">
    <source>
        <dbReference type="ARBA" id="ARBA00023157"/>
    </source>
</evidence>
<dbReference type="FunFam" id="2.60.40.10:FF:001607">
    <property type="entry name" value="Leukocyte immune-type receptor TS32.15 L2.5a"/>
    <property type="match status" value="1"/>
</dbReference>
<evidence type="ECO:0000256" key="1">
    <source>
        <dbReference type="ARBA" id="ARBA00022729"/>
    </source>
</evidence>
<feature type="domain" description="Ig-like" evidence="3">
    <location>
        <begin position="11"/>
        <end position="100"/>
    </location>
</feature>
<dbReference type="SUPFAM" id="SSF48726">
    <property type="entry name" value="Immunoglobulin"/>
    <property type="match status" value="1"/>
</dbReference>
<dbReference type="Pfam" id="PF13895">
    <property type="entry name" value="Ig_2"/>
    <property type="match status" value="1"/>
</dbReference>
<evidence type="ECO:0000259" key="3">
    <source>
        <dbReference type="PROSITE" id="PS50835"/>
    </source>
</evidence>
<evidence type="ECO:0000313" key="5">
    <source>
        <dbReference type="Proteomes" id="UP000694701"/>
    </source>
</evidence>
<reference evidence="4" key="1">
    <citation type="submission" date="2025-08" db="UniProtKB">
        <authorList>
            <consortium name="Ensembl"/>
        </authorList>
    </citation>
    <scope>IDENTIFICATION</scope>
</reference>
<dbReference type="Proteomes" id="UP000694701">
    <property type="component" value="Unplaced"/>
</dbReference>
<keyword evidence="2" id="KW-1015">Disulfide bond</keyword>
<dbReference type="GO" id="GO:0007166">
    <property type="term" value="P:cell surface receptor signaling pathway"/>
    <property type="evidence" value="ECO:0007669"/>
    <property type="project" value="TreeGrafter"/>
</dbReference>
<dbReference type="InterPro" id="IPR003599">
    <property type="entry name" value="Ig_sub"/>
</dbReference>
<dbReference type="PANTHER" id="PTHR11481:SF64">
    <property type="entry name" value="FC RECEPTOR-LIKE PROTEIN 4"/>
    <property type="match status" value="1"/>
</dbReference>
<dbReference type="InterPro" id="IPR013783">
    <property type="entry name" value="Ig-like_fold"/>
</dbReference>
<dbReference type="AlphaFoldDB" id="A0A8C2C3A9"/>
<proteinExistence type="predicted"/>
<evidence type="ECO:0000313" key="4">
    <source>
        <dbReference type="Ensembl" id="ENSCCRP00020005547.1"/>
    </source>
</evidence>
<dbReference type="Ensembl" id="ENSCCRT00020006264.1">
    <property type="protein sequence ID" value="ENSCCRP00020005547.1"/>
    <property type="gene ID" value="ENSCCRG00020003137.1"/>
</dbReference>